<dbReference type="SUPFAM" id="SSF50891">
    <property type="entry name" value="Cyclophilin-like"/>
    <property type="match status" value="1"/>
</dbReference>
<name>A0A8B2NVA3_9HYPH</name>
<dbReference type="Proteomes" id="UP000249590">
    <property type="component" value="Unassembled WGS sequence"/>
</dbReference>
<keyword evidence="2" id="KW-1185">Reference proteome</keyword>
<comment type="caution">
    <text evidence="1">The sequence shown here is derived from an EMBL/GenBank/DDBJ whole genome shotgun (WGS) entry which is preliminary data.</text>
</comment>
<gene>
    <name evidence="1" type="ORF">DLJ53_09620</name>
</gene>
<dbReference type="RefSeq" id="WP_111344680.1">
    <property type="nucleotide sequence ID" value="NZ_QHHQ01000002.1"/>
</dbReference>
<evidence type="ECO:0000313" key="2">
    <source>
        <dbReference type="Proteomes" id="UP000249590"/>
    </source>
</evidence>
<evidence type="ECO:0000313" key="1">
    <source>
        <dbReference type="EMBL" id="RAI01663.1"/>
    </source>
</evidence>
<dbReference type="OrthoDB" id="8153125at2"/>
<dbReference type="AlphaFoldDB" id="A0A8B2NVA3"/>
<organism evidence="1 2">
    <name type="scientific">Acuticoccus sediminis</name>
    <dbReference type="NCBI Taxonomy" id="2184697"/>
    <lineage>
        <taxon>Bacteria</taxon>
        <taxon>Pseudomonadati</taxon>
        <taxon>Pseudomonadota</taxon>
        <taxon>Alphaproteobacteria</taxon>
        <taxon>Hyphomicrobiales</taxon>
        <taxon>Amorphaceae</taxon>
        <taxon>Acuticoccus</taxon>
    </lineage>
</organism>
<accession>A0A8B2NVA3</accession>
<proteinExistence type="predicted"/>
<protein>
    <submittedName>
        <fullName evidence="1">Uncharacterized protein</fullName>
    </submittedName>
</protein>
<dbReference type="Gene3D" id="2.40.100.20">
    <property type="match status" value="1"/>
</dbReference>
<sequence length="294" mass="30961">MRLTFTADGFTCPIVPAEGAPRTMAALLAALPMPLQLHTPKIAGSHIYWHAPFVEDVEGGVDVLSARPGAFIYWPVRQFLEITFAPLQAETASVTVLGHIDAPVEGVVALGERLRAEAGRRRLTGTLAASGDAPAAAAPTPAVPTALHVARLALWAECPADVAALTGSRAIMHPVGPVMLAESEARVLHETLWWIRSRLDAGDEAGLRTATAIALDKAAVRLRDFCHMTTTADTLFAAAAALDAPGQQLGPLVDEAILIAGRIAAWLDLLIPWNDINEGFREALSEAPAMGAAS</sequence>
<reference evidence="1 2" key="1">
    <citation type="submission" date="2018-05" db="EMBL/GenBank/DDBJ databases">
        <title>Acuticoccus sediminis sp. nov., isolated from deep-sea sediment of Indian Ocean.</title>
        <authorList>
            <person name="Liu X."/>
            <person name="Lai Q."/>
            <person name="Du Y."/>
            <person name="Sun F."/>
            <person name="Zhang X."/>
            <person name="Wang S."/>
            <person name="Shao Z."/>
        </authorList>
    </citation>
    <scope>NUCLEOTIDE SEQUENCE [LARGE SCALE GENOMIC DNA]</scope>
    <source>
        <strain evidence="1 2">PTG4-2</strain>
    </source>
</reference>
<dbReference type="EMBL" id="QHHQ01000002">
    <property type="protein sequence ID" value="RAI01663.1"/>
    <property type="molecule type" value="Genomic_DNA"/>
</dbReference>
<dbReference type="InterPro" id="IPR029000">
    <property type="entry name" value="Cyclophilin-like_dom_sf"/>
</dbReference>